<evidence type="ECO:0000256" key="3">
    <source>
        <dbReference type="ARBA" id="ARBA00013596"/>
    </source>
</evidence>
<comment type="function">
    <text evidence="11">Catalyzes the ATP-dependent phosphorylation of fructose-l-phosphate to fructose-l,6-bisphosphate.</text>
</comment>
<dbReference type="OrthoDB" id="9801219at2"/>
<evidence type="ECO:0000256" key="9">
    <source>
        <dbReference type="ARBA" id="ARBA00047745"/>
    </source>
</evidence>
<dbReference type="Gene3D" id="3.40.1190.20">
    <property type="match status" value="1"/>
</dbReference>
<name>F7ZZZ4_CELGA</name>
<evidence type="ECO:0000256" key="7">
    <source>
        <dbReference type="ARBA" id="ARBA00022840"/>
    </source>
</evidence>
<dbReference type="STRING" id="593907.Celgi_0894"/>
<keyword evidence="6 11" id="KW-0418">Kinase</keyword>
<dbReference type="RefSeq" id="WP_013882932.1">
    <property type="nucleotide sequence ID" value="NC_015671.1"/>
</dbReference>
<dbReference type="NCBIfam" id="TIGR03168">
    <property type="entry name" value="1-PFK"/>
    <property type="match status" value="1"/>
</dbReference>
<dbReference type="SUPFAM" id="SSF53613">
    <property type="entry name" value="Ribokinase-like"/>
    <property type="match status" value="1"/>
</dbReference>
<evidence type="ECO:0000256" key="6">
    <source>
        <dbReference type="ARBA" id="ARBA00022777"/>
    </source>
</evidence>
<dbReference type="PROSITE" id="PS00583">
    <property type="entry name" value="PFKB_KINASES_1"/>
    <property type="match status" value="1"/>
</dbReference>
<dbReference type="CDD" id="cd01164">
    <property type="entry name" value="FruK_PfkB_like"/>
    <property type="match status" value="1"/>
</dbReference>
<dbReference type="InterPro" id="IPR017583">
    <property type="entry name" value="Tagatose/fructose_Pkinase"/>
</dbReference>
<dbReference type="Pfam" id="PF00294">
    <property type="entry name" value="PfkB"/>
    <property type="match status" value="1"/>
</dbReference>
<dbReference type="NCBIfam" id="TIGR03828">
    <property type="entry name" value="pfkB"/>
    <property type="match status" value="1"/>
</dbReference>
<keyword evidence="5 11" id="KW-0547">Nucleotide-binding</keyword>
<evidence type="ECO:0000256" key="4">
    <source>
        <dbReference type="ARBA" id="ARBA00022679"/>
    </source>
</evidence>
<dbReference type="GO" id="GO:0005829">
    <property type="term" value="C:cytosol"/>
    <property type="evidence" value="ECO:0007669"/>
    <property type="project" value="TreeGrafter"/>
</dbReference>
<protein>
    <recommendedName>
        <fullName evidence="3 11">1-phosphofructokinase</fullName>
        <shortName evidence="11">Fru1PK</shortName>
        <ecNumber evidence="2 11">2.7.1.56</ecNumber>
    </recommendedName>
    <alternativeName>
        <fullName evidence="8 11">Fructose 1-phosphate kinase</fullName>
    </alternativeName>
</protein>
<reference evidence="14" key="1">
    <citation type="submission" date="2011-04" db="EMBL/GenBank/DDBJ databases">
        <title>Complete sequence of Cellvibrio gilvus ATCC 13127.</title>
        <authorList>
            <person name="Lucas S."/>
            <person name="Han J."/>
            <person name="Lapidus A."/>
            <person name="Cheng J.-F."/>
            <person name="Goodwin L."/>
            <person name="Pitluck S."/>
            <person name="Peters L."/>
            <person name="Munk A."/>
            <person name="Detter J.C."/>
            <person name="Han C."/>
            <person name="Tapia R."/>
            <person name="Land M."/>
            <person name="Hauser L."/>
            <person name="Kyrpides N."/>
            <person name="Ivanova N."/>
            <person name="Ovchinnikova G."/>
            <person name="Pagani I."/>
            <person name="Mead D."/>
            <person name="Brumm P."/>
            <person name="Woyke T."/>
        </authorList>
    </citation>
    <scope>NUCLEOTIDE SEQUENCE [LARGE SCALE GENOMIC DNA]</scope>
    <source>
        <strain evidence="14">ATCC 13127 / NRRL B-14078</strain>
    </source>
</reference>
<evidence type="ECO:0000313" key="14">
    <source>
        <dbReference type="Proteomes" id="UP000000485"/>
    </source>
</evidence>
<dbReference type="GO" id="GO:0008662">
    <property type="term" value="F:1-phosphofructokinase activity"/>
    <property type="evidence" value="ECO:0007669"/>
    <property type="project" value="UniProtKB-UniRule"/>
</dbReference>
<dbReference type="GO" id="GO:0005524">
    <property type="term" value="F:ATP binding"/>
    <property type="evidence" value="ECO:0007669"/>
    <property type="project" value="UniProtKB-UniRule"/>
</dbReference>
<proteinExistence type="inferred from homology"/>
<evidence type="ECO:0000256" key="2">
    <source>
        <dbReference type="ARBA" id="ARBA00012131"/>
    </source>
</evidence>
<dbReference type="InterPro" id="IPR002173">
    <property type="entry name" value="Carboh/pur_kinase_PfkB_CS"/>
</dbReference>
<comment type="catalytic activity">
    <reaction evidence="9 11">
        <text>beta-D-fructose 1-phosphate + ATP = beta-D-fructose 1,6-bisphosphate + ADP + H(+)</text>
        <dbReference type="Rhea" id="RHEA:14213"/>
        <dbReference type="ChEBI" id="CHEBI:15378"/>
        <dbReference type="ChEBI" id="CHEBI:30616"/>
        <dbReference type="ChEBI" id="CHEBI:32966"/>
        <dbReference type="ChEBI" id="CHEBI:138881"/>
        <dbReference type="ChEBI" id="CHEBI:456216"/>
        <dbReference type="EC" id="2.7.1.56"/>
    </reaction>
</comment>
<keyword evidence="4 10" id="KW-0808">Transferase</keyword>
<dbReference type="InterPro" id="IPR022463">
    <property type="entry name" value="1-PFruKinase"/>
</dbReference>
<evidence type="ECO:0000259" key="12">
    <source>
        <dbReference type="Pfam" id="PF00294"/>
    </source>
</evidence>
<keyword evidence="7 11" id="KW-0067">ATP-binding</keyword>
<evidence type="ECO:0000256" key="1">
    <source>
        <dbReference type="ARBA" id="ARBA00010688"/>
    </source>
</evidence>
<dbReference type="InterPro" id="IPR029056">
    <property type="entry name" value="Ribokinase-like"/>
</dbReference>
<sequence length="323" mass="32472">MIVTLTPSPSLDRTLELDHLVRGEVLRASAAYVHAGGKGINVTRALVHHGVASCAVVPVGGAEGARLVALLDERGVPVRAVPVTGATRTNITLAETDGTTTKVNAPGPALSADEVDALLAALEATLGEAVAAAPDAPHALVAAGSLPRGAGDDLFVHVAAIARLHGVPFSLDTSGEPLRRAVAAGGLDLAKPNDDELAELVGRALPTVGDLMAAAREVVAAGTRQVLVSLGAHGALLVTAHESWWAGGPPLVPLSTVGAGDTTLAGFLSAPGPAPERLRTAVAWGRAAVRTPGTAVPDPSDIDTGAVRVVAEPDPHLSPKELT</sequence>
<dbReference type="eggNOG" id="COG1105">
    <property type="taxonomic scope" value="Bacteria"/>
</dbReference>
<dbReference type="AlphaFoldDB" id="F7ZZZ4"/>
<feature type="domain" description="Carbohydrate kinase PfkB" evidence="12">
    <location>
        <begin position="18"/>
        <end position="299"/>
    </location>
</feature>
<organism evidence="13 14">
    <name type="scientific">Cellulomonas gilvus (strain ATCC 13127 / NRRL B-14078)</name>
    <name type="common">Cellvibrio gilvus</name>
    <dbReference type="NCBI Taxonomy" id="593907"/>
    <lineage>
        <taxon>Bacteria</taxon>
        <taxon>Bacillati</taxon>
        <taxon>Actinomycetota</taxon>
        <taxon>Actinomycetes</taxon>
        <taxon>Micrococcales</taxon>
        <taxon>Cellulomonadaceae</taxon>
        <taxon>Cellulomonas</taxon>
    </lineage>
</organism>
<keyword evidence="14" id="KW-1185">Reference proteome</keyword>
<dbReference type="HOGENOM" id="CLU_050013_0_0_11"/>
<dbReference type="PANTHER" id="PTHR46566">
    <property type="entry name" value="1-PHOSPHOFRUCTOKINASE-RELATED"/>
    <property type="match status" value="1"/>
</dbReference>
<evidence type="ECO:0000256" key="8">
    <source>
        <dbReference type="ARBA" id="ARBA00032802"/>
    </source>
</evidence>
<dbReference type="InterPro" id="IPR011611">
    <property type="entry name" value="PfkB_dom"/>
</dbReference>
<dbReference type="EC" id="2.7.1.56" evidence="2 11"/>
<dbReference type="EMBL" id="CP002665">
    <property type="protein sequence ID" value="AEI11413.1"/>
    <property type="molecule type" value="Genomic_DNA"/>
</dbReference>
<evidence type="ECO:0000256" key="10">
    <source>
        <dbReference type="PIRNR" id="PIRNR000535"/>
    </source>
</evidence>
<evidence type="ECO:0000256" key="11">
    <source>
        <dbReference type="RuleBase" id="RU369061"/>
    </source>
</evidence>
<dbReference type="KEGG" id="cga:Celgi_0894"/>
<dbReference type="PROSITE" id="PS00584">
    <property type="entry name" value="PFKB_KINASES_2"/>
    <property type="match status" value="1"/>
</dbReference>
<evidence type="ECO:0000313" key="13">
    <source>
        <dbReference type="EMBL" id="AEI11413.1"/>
    </source>
</evidence>
<dbReference type="Proteomes" id="UP000000485">
    <property type="component" value="Chromosome"/>
</dbReference>
<evidence type="ECO:0000256" key="5">
    <source>
        <dbReference type="ARBA" id="ARBA00022741"/>
    </source>
</evidence>
<comment type="similarity">
    <text evidence="1 11">Belongs to the carbohydrate kinase PfkB family.</text>
</comment>
<dbReference type="PIRSF" id="PIRSF000535">
    <property type="entry name" value="1PFK/6PFK/LacC"/>
    <property type="match status" value="1"/>
</dbReference>
<dbReference type="PANTHER" id="PTHR46566:SF5">
    <property type="entry name" value="1-PHOSPHOFRUCTOKINASE"/>
    <property type="match status" value="1"/>
</dbReference>
<gene>
    <name evidence="13" type="ordered locus">Celgi_0894</name>
</gene>
<accession>F7ZZZ4</accession>